<dbReference type="RefSeq" id="WP_350281073.1">
    <property type="nucleotide sequence ID" value="NZ_CP158165.1"/>
</dbReference>
<dbReference type="Gene3D" id="1.10.1780.10">
    <property type="entry name" value="Clp, N-terminal domain"/>
    <property type="match status" value="1"/>
</dbReference>
<keyword evidence="2" id="KW-0378">Hydrolase</keyword>
<feature type="domain" description="Clp R" evidence="1">
    <location>
        <begin position="18"/>
        <end position="112"/>
    </location>
</feature>
<evidence type="ECO:0000259" key="1">
    <source>
        <dbReference type="Pfam" id="PF02861"/>
    </source>
</evidence>
<proteinExistence type="predicted"/>
<dbReference type="SUPFAM" id="SSF81923">
    <property type="entry name" value="Double Clp-N motif"/>
    <property type="match status" value="1"/>
</dbReference>
<gene>
    <name evidence="2" type="ORF">ABN611_18220</name>
</gene>
<dbReference type="GO" id="GO:0008233">
    <property type="term" value="F:peptidase activity"/>
    <property type="evidence" value="ECO:0007669"/>
    <property type="project" value="UniProtKB-KW"/>
</dbReference>
<dbReference type="Pfam" id="PF02861">
    <property type="entry name" value="Clp_N"/>
    <property type="match status" value="1"/>
</dbReference>
<accession>A0AAU7TNX7</accession>
<evidence type="ECO:0000313" key="2">
    <source>
        <dbReference type="EMBL" id="XBV28321.1"/>
    </source>
</evidence>
<dbReference type="GO" id="GO:0006508">
    <property type="term" value="P:proteolysis"/>
    <property type="evidence" value="ECO:0007669"/>
    <property type="project" value="UniProtKB-KW"/>
</dbReference>
<organism evidence="2">
    <name type="scientific">Kribbella sp. HUAS MG21</name>
    <dbReference type="NCBI Taxonomy" id="3160966"/>
    <lineage>
        <taxon>Bacteria</taxon>
        <taxon>Bacillati</taxon>
        <taxon>Actinomycetota</taxon>
        <taxon>Actinomycetes</taxon>
        <taxon>Propionibacteriales</taxon>
        <taxon>Kribbellaceae</taxon>
        <taxon>Kribbella</taxon>
    </lineage>
</organism>
<name>A0AAU7TNX7_9ACTN</name>
<keyword evidence="2" id="KW-0645">Protease</keyword>
<dbReference type="InterPro" id="IPR036628">
    <property type="entry name" value="Clp_N_dom_sf"/>
</dbReference>
<protein>
    <submittedName>
        <fullName evidence="2">Clp protease N-terminal domain-containing protein</fullName>
    </submittedName>
</protein>
<sequence length="164" mass="17721">MTEHRQDHKDVRAILVRLGRDEARREGSRTIEAEHVLLALVALEDSAAARMLSEAGLTEDAIRAALDREWEQSLAVAGIAVRAAQLPEATPDRGRDPQIGESTKLVLRRAMDAEPKRARFGPMRILVGLLSTDRGRVARALETAGVDRTALLAKATEALATGAG</sequence>
<dbReference type="AlphaFoldDB" id="A0AAU7TNX7"/>
<dbReference type="InterPro" id="IPR004176">
    <property type="entry name" value="Clp_R_N"/>
</dbReference>
<reference evidence="2" key="1">
    <citation type="submission" date="2024-06" db="EMBL/GenBank/DDBJ databases">
        <title>Kribbella sp. strain HUAS MG21 genome sequences.</title>
        <authorList>
            <person name="Mo P."/>
        </authorList>
    </citation>
    <scope>NUCLEOTIDE SEQUENCE</scope>
    <source>
        <strain evidence="2">HUAS MG21</strain>
    </source>
</reference>
<dbReference type="EMBL" id="CP158165">
    <property type="protein sequence ID" value="XBV28321.1"/>
    <property type="molecule type" value="Genomic_DNA"/>
</dbReference>